<comment type="caution">
    <text evidence="1">The sequence shown here is derived from an EMBL/GenBank/DDBJ whole genome shotgun (WGS) entry which is preliminary data.</text>
</comment>
<evidence type="ECO:0000313" key="2">
    <source>
        <dbReference type="Proteomes" id="UP000177169"/>
    </source>
</evidence>
<proteinExistence type="predicted"/>
<dbReference type="SUPFAM" id="SSF51445">
    <property type="entry name" value="(Trans)glycosidases"/>
    <property type="match status" value="1"/>
</dbReference>
<dbReference type="AlphaFoldDB" id="A0A1F7YWZ8"/>
<dbReference type="PANTHER" id="PTHR12631">
    <property type="entry name" value="ALPHA-L-IDURONIDASE"/>
    <property type="match status" value="1"/>
</dbReference>
<dbReference type="Gene3D" id="3.20.20.80">
    <property type="entry name" value="Glycosidases"/>
    <property type="match status" value="1"/>
</dbReference>
<evidence type="ECO:0000313" key="1">
    <source>
        <dbReference type="EMBL" id="OGM31797.1"/>
    </source>
</evidence>
<protein>
    <recommendedName>
        <fullName evidence="3">Glycoside hydrolase family 5 domain-containing protein</fullName>
    </recommendedName>
</protein>
<reference evidence="1 2" key="1">
    <citation type="journal article" date="2016" name="Nat. Commun.">
        <title>Thousands of microbial genomes shed light on interconnected biogeochemical processes in an aquifer system.</title>
        <authorList>
            <person name="Anantharaman K."/>
            <person name="Brown C.T."/>
            <person name="Hug L.A."/>
            <person name="Sharon I."/>
            <person name="Castelle C.J."/>
            <person name="Probst A.J."/>
            <person name="Thomas B.C."/>
            <person name="Singh A."/>
            <person name="Wilkins M.J."/>
            <person name="Karaoz U."/>
            <person name="Brodie E.L."/>
            <person name="Williams K.H."/>
            <person name="Hubbard S.S."/>
            <person name="Banfield J.F."/>
        </authorList>
    </citation>
    <scope>NUCLEOTIDE SEQUENCE [LARGE SCALE GENOMIC DNA]</scope>
</reference>
<dbReference type="Proteomes" id="UP000177169">
    <property type="component" value="Unassembled WGS sequence"/>
</dbReference>
<dbReference type="InterPro" id="IPR051923">
    <property type="entry name" value="Glycosyl_Hydrolase_39"/>
</dbReference>
<name>A0A1F7YWZ8_9BACT</name>
<dbReference type="InterPro" id="IPR017853">
    <property type="entry name" value="GH"/>
</dbReference>
<evidence type="ECO:0008006" key="3">
    <source>
        <dbReference type="Google" id="ProtNLM"/>
    </source>
</evidence>
<dbReference type="GO" id="GO:0004553">
    <property type="term" value="F:hydrolase activity, hydrolyzing O-glycosyl compounds"/>
    <property type="evidence" value="ECO:0007669"/>
    <property type="project" value="TreeGrafter"/>
</dbReference>
<accession>A0A1F7YWZ8</accession>
<organism evidence="1 2">
    <name type="scientific">Candidatus Woesebacteria bacterium RIFCSPHIGHO2_02_FULL_39_13</name>
    <dbReference type="NCBI Taxonomy" id="1802505"/>
    <lineage>
        <taxon>Bacteria</taxon>
        <taxon>Candidatus Woeseibacteriota</taxon>
    </lineage>
</organism>
<dbReference type="PANTHER" id="PTHR12631:SF10">
    <property type="entry name" value="BETA-XYLOSIDASE-LIKE PROTEIN-RELATED"/>
    <property type="match status" value="1"/>
</dbReference>
<dbReference type="EMBL" id="MGGR01000039">
    <property type="protein sequence ID" value="OGM31797.1"/>
    <property type="molecule type" value="Genomic_DNA"/>
</dbReference>
<sequence>MKYKLSLLIQILILIAFLFLGNLKIVKAVENPLAKTNNLFGIHILNESDIKDAANLVNSSGGEWGYVTLVIRKDERDTTRWQKVFDELRRHKLIPIVRIATIQQDGGWEKPVLDETDGWVSFLNSLNWVIKNRYVIIGNEPNHAKEWGGEVKPEEYADYLSTLSRKLKEESGDFFVLPAGFDASTPNSDMGMSEATFLQQMVEYKKDIFSNIDGWTSHSYPNPNFSGSADAEGRGTLKTYEWELEYLKKLGLNKDLPVFITETGWAHNTEDVQNGYKATHTISSNLKWAFSEVWNDPKIVAITPFVLNYTTTPFDIFSWKKKNSDSFYDFYYEIQNIPKPKGQPLQITTGKLLFVFVPRILKTNNKDYGIGLFENSGQSIWDWDKFTQIKKEGETYEIKPFSILNNTEPGERSVVLYSKI</sequence>
<gene>
    <name evidence="1" type="ORF">A3D01_05515</name>
</gene>